<evidence type="ECO:0000313" key="4">
    <source>
        <dbReference type="Proteomes" id="UP000683360"/>
    </source>
</evidence>
<dbReference type="GO" id="GO:0008270">
    <property type="term" value="F:zinc ion binding"/>
    <property type="evidence" value="ECO:0007669"/>
    <property type="project" value="UniProtKB-KW"/>
</dbReference>
<keyword evidence="1" id="KW-0863">Zinc-finger</keyword>
<dbReference type="SMART" id="SM00336">
    <property type="entry name" value="BBOX"/>
    <property type="match status" value="1"/>
</dbReference>
<keyword evidence="4" id="KW-1185">Reference proteome</keyword>
<keyword evidence="3" id="KW-0808">Transferase</keyword>
<reference evidence="3" key="1">
    <citation type="submission" date="2021-03" db="EMBL/GenBank/DDBJ databases">
        <authorList>
            <person name="Bekaert M."/>
        </authorList>
    </citation>
    <scope>NUCLEOTIDE SEQUENCE</scope>
</reference>
<dbReference type="GO" id="GO:0061630">
    <property type="term" value="F:ubiquitin protein ligase activity"/>
    <property type="evidence" value="ECO:0007669"/>
    <property type="project" value="UniProtKB-EC"/>
</dbReference>
<dbReference type="SUPFAM" id="SSF101898">
    <property type="entry name" value="NHL repeat"/>
    <property type="match status" value="1"/>
</dbReference>
<dbReference type="PROSITE" id="PS50119">
    <property type="entry name" value="ZF_BBOX"/>
    <property type="match status" value="1"/>
</dbReference>
<dbReference type="OrthoDB" id="6113824at2759"/>
<dbReference type="EMBL" id="CAJPWZ010000295">
    <property type="protein sequence ID" value="CAG2189537.1"/>
    <property type="molecule type" value="Genomic_DNA"/>
</dbReference>
<organism evidence="3 4">
    <name type="scientific">Mytilus edulis</name>
    <name type="common">Blue mussel</name>
    <dbReference type="NCBI Taxonomy" id="6550"/>
    <lineage>
        <taxon>Eukaryota</taxon>
        <taxon>Metazoa</taxon>
        <taxon>Spiralia</taxon>
        <taxon>Lophotrochozoa</taxon>
        <taxon>Mollusca</taxon>
        <taxon>Bivalvia</taxon>
        <taxon>Autobranchia</taxon>
        <taxon>Pteriomorphia</taxon>
        <taxon>Mytilida</taxon>
        <taxon>Mytiloidea</taxon>
        <taxon>Mytilidae</taxon>
        <taxon>Mytilinae</taxon>
        <taxon>Mytilus</taxon>
    </lineage>
</organism>
<gene>
    <name evidence="3" type="ORF">MEDL_4916</name>
</gene>
<comment type="caution">
    <text evidence="3">The sequence shown here is derived from an EMBL/GenBank/DDBJ whole genome shotgun (WGS) entry which is preliminary data.</text>
</comment>
<dbReference type="Proteomes" id="UP000683360">
    <property type="component" value="Unassembled WGS sequence"/>
</dbReference>
<dbReference type="InterPro" id="IPR011042">
    <property type="entry name" value="6-blade_b-propeller_TolB-like"/>
</dbReference>
<dbReference type="Gene3D" id="2.120.10.30">
    <property type="entry name" value="TolB, C-terminal domain"/>
    <property type="match status" value="1"/>
</dbReference>
<dbReference type="InterPro" id="IPR000315">
    <property type="entry name" value="Znf_B-box"/>
</dbReference>
<dbReference type="CDD" id="cd19757">
    <property type="entry name" value="Bbox1"/>
    <property type="match status" value="1"/>
</dbReference>
<dbReference type="EC" id="2.3.2.27" evidence="3"/>
<keyword evidence="3" id="KW-0012">Acyltransferase</keyword>
<protein>
    <submittedName>
        <fullName evidence="3">TRIM71</fullName>
        <ecNumber evidence="3">2.3.2.27</ecNumber>
    </submittedName>
</protein>
<sequence length="368" mass="41362">MASSIRKAQSPLSCQLCDNPNVIKWKCVDCKLLMCDNCKERIHPRFKLSEKHSILSIKDVGKKEIDISAQFGSLQISQPVISSLLSTYTSNFTSFGKIQYSGNDTLYCSSHSKEFGYKFFIIRLLKESIKVLQELDIECTDFALGIKNEIFYGQFHGSELKVLSTDGVTNTVLSTSPMLILCTHINKDNEITLGLREQGSPFPVTEFRTRLIVVFDVNNKRKLSIECDQNGEKLFSYVWRISTDSYNNIYAIDQFENYDGRIVALERSGGVKFFYKGHDSVNTPETPFNPIGIVITETNIIIVCDERNDSLHALNTKGELIGLQTLTDLGVIYPCSLCLDSEGFLLIGCNSRVNEAIDAKIHVTKISL</sequence>
<feature type="domain" description="B box-type" evidence="2">
    <location>
        <begin position="9"/>
        <end position="57"/>
    </location>
</feature>
<evidence type="ECO:0000256" key="1">
    <source>
        <dbReference type="PROSITE-ProRule" id="PRU00024"/>
    </source>
</evidence>
<keyword evidence="1" id="KW-0862">Zinc</keyword>
<accession>A0A8S3PZN2</accession>
<proteinExistence type="predicted"/>
<evidence type="ECO:0000313" key="3">
    <source>
        <dbReference type="EMBL" id="CAG2189537.1"/>
    </source>
</evidence>
<dbReference type="Gene3D" id="3.30.160.60">
    <property type="entry name" value="Classic Zinc Finger"/>
    <property type="match status" value="1"/>
</dbReference>
<name>A0A8S3PZN2_MYTED</name>
<dbReference type="AlphaFoldDB" id="A0A8S3PZN2"/>
<evidence type="ECO:0000259" key="2">
    <source>
        <dbReference type="PROSITE" id="PS50119"/>
    </source>
</evidence>
<keyword evidence="1" id="KW-0479">Metal-binding</keyword>